<protein>
    <recommendedName>
        <fullName evidence="14">Cytochrome aa3 subunit 2</fullName>
    </recommendedName>
</protein>
<dbReference type="PROSITE" id="PS51007">
    <property type="entry name" value="CYTC"/>
    <property type="match status" value="1"/>
</dbReference>
<dbReference type="GO" id="GO:0042773">
    <property type="term" value="P:ATP synthesis coupled electron transport"/>
    <property type="evidence" value="ECO:0007669"/>
    <property type="project" value="TreeGrafter"/>
</dbReference>
<comment type="catalytic activity">
    <reaction evidence="15">
        <text>4 Fe(II)-[cytochrome c] + O2 + 8 H(+)(in) = 4 Fe(III)-[cytochrome c] + 2 H2O + 4 H(+)(out)</text>
        <dbReference type="Rhea" id="RHEA:11436"/>
        <dbReference type="Rhea" id="RHEA-COMP:10350"/>
        <dbReference type="Rhea" id="RHEA-COMP:14399"/>
        <dbReference type="ChEBI" id="CHEBI:15377"/>
        <dbReference type="ChEBI" id="CHEBI:15378"/>
        <dbReference type="ChEBI" id="CHEBI:15379"/>
        <dbReference type="ChEBI" id="CHEBI:29033"/>
        <dbReference type="ChEBI" id="CHEBI:29034"/>
        <dbReference type="EC" id="7.1.1.9"/>
    </reaction>
</comment>
<keyword evidence="12 17" id="KW-0472">Membrane</keyword>
<keyword evidence="10 16" id="KW-0408">Iron</keyword>
<reference evidence="21" key="1">
    <citation type="submission" date="2017-08" db="EMBL/GenBank/DDBJ databases">
        <authorList>
            <person name="Varghese N."/>
            <person name="Submissions S."/>
        </authorList>
    </citation>
    <scope>NUCLEOTIDE SEQUENCE [LARGE SCALE GENOMIC DNA]</scope>
    <source>
        <strain evidence="21">KCTC 23107</strain>
    </source>
</reference>
<feature type="domain" description="Cytochrome c" evidence="19">
    <location>
        <begin position="221"/>
        <end position="313"/>
    </location>
</feature>
<dbReference type="Proteomes" id="UP000219465">
    <property type="component" value="Unassembled WGS sequence"/>
</dbReference>
<evidence type="ECO:0000256" key="5">
    <source>
        <dbReference type="ARBA" id="ARBA00022660"/>
    </source>
</evidence>
<dbReference type="GO" id="GO:0016491">
    <property type="term" value="F:oxidoreductase activity"/>
    <property type="evidence" value="ECO:0007669"/>
    <property type="project" value="InterPro"/>
</dbReference>
<organism evidence="20 21">
    <name type="scientific">Hoeflea halophila</name>
    <dbReference type="NCBI Taxonomy" id="714899"/>
    <lineage>
        <taxon>Bacteria</taxon>
        <taxon>Pseudomonadati</taxon>
        <taxon>Pseudomonadota</taxon>
        <taxon>Alphaproteobacteria</taxon>
        <taxon>Hyphomicrobiales</taxon>
        <taxon>Rhizobiaceae</taxon>
        <taxon>Hoeflea</taxon>
    </lineage>
</organism>
<evidence type="ECO:0000256" key="12">
    <source>
        <dbReference type="ARBA" id="ARBA00023136"/>
    </source>
</evidence>
<dbReference type="Pfam" id="PF00116">
    <property type="entry name" value="COX2"/>
    <property type="match status" value="1"/>
</dbReference>
<keyword evidence="9 17" id="KW-1133">Transmembrane helix</keyword>
<dbReference type="InterPro" id="IPR045187">
    <property type="entry name" value="CcO_II"/>
</dbReference>
<dbReference type="InterPro" id="IPR034236">
    <property type="entry name" value="CuRO_CcO_Caa3_II"/>
</dbReference>
<dbReference type="GO" id="GO:0005507">
    <property type="term" value="F:copper ion binding"/>
    <property type="evidence" value="ECO:0007669"/>
    <property type="project" value="InterPro"/>
</dbReference>
<evidence type="ECO:0000256" key="10">
    <source>
        <dbReference type="ARBA" id="ARBA00023004"/>
    </source>
</evidence>
<name>A0A286IAN0_9HYPH</name>
<dbReference type="EMBL" id="OCPC01000002">
    <property type="protein sequence ID" value="SOE17150.1"/>
    <property type="molecule type" value="Genomic_DNA"/>
</dbReference>
<dbReference type="SUPFAM" id="SSF49503">
    <property type="entry name" value="Cupredoxins"/>
    <property type="match status" value="1"/>
</dbReference>
<evidence type="ECO:0000259" key="18">
    <source>
        <dbReference type="PROSITE" id="PS50857"/>
    </source>
</evidence>
<dbReference type="AlphaFoldDB" id="A0A286IAN0"/>
<keyword evidence="8" id="KW-0249">Electron transport</keyword>
<evidence type="ECO:0000256" key="9">
    <source>
        <dbReference type="ARBA" id="ARBA00022989"/>
    </source>
</evidence>
<dbReference type="InterPro" id="IPR008972">
    <property type="entry name" value="Cupredoxin"/>
</dbReference>
<evidence type="ECO:0000256" key="2">
    <source>
        <dbReference type="ARBA" id="ARBA00007866"/>
    </source>
</evidence>
<evidence type="ECO:0000256" key="15">
    <source>
        <dbReference type="ARBA" id="ARBA00047816"/>
    </source>
</evidence>
<dbReference type="InterPro" id="IPR009056">
    <property type="entry name" value="Cyt_c-like_dom"/>
</dbReference>
<comment type="similarity">
    <text evidence="2">Belongs to the cytochrome c oxidase subunit 2 family.</text>
</comment>
<keyword evidence="7 16" id="KW-0479">Metal-binding</keyword>
<keyword evidence="11" id="KW-0186">Copper</keyword>
<dbReference type="PROSITE" id="PS00078">
    <property type="entry name" value="COX2"/>
    <property type="match status" value="1"/>
</dbReference>
<feature type="domain" description="Cytochrome oxidase subunit II copper A binding" evidence="18">
    <location>
        <begin position="96"/>
        <end position="210"/>
    </location>
</feature>
<evidence type="ECO:0000313" key="21">
    <source>
        <dbReference type="Proteomes" id="UP000219465"/>
    </source>
</evidence>
<evidence type="ECO:0000259" key="19">
    <source>
        <dbReference type="PROSITE" id="PS51007"/>
    </source>
</evidence>
<evidence type="ECO:0000256" key="11">
    <source>
        <dbReference type="ARBA" id="ARBA00023008"/>
    </source>
</evidence>
<keyword evidence="21" id="KW-1185">Reference proteome</keyword>
<keyword evidence="4 16" id="KW-0349">Heme</keyword>
<dbReference type="Pfam" id="PF00034">
    <property type="entry name" value="Cytochrom_C"/>
    <property type="match status" value="1"/>
</dbReference>
<dbReference type="InterPro" id="IPR014222">
    <property type="entry name" value="Cyt_c_oxidase_su2"/>
</dbReference>
<proteinExistence type="inferred from homology"/>
<dbReference type="InterPro" id="IPR036909">
    <property type="entry name" value="Cyt_c-like_dom_sf"/>
</dbReference>
<evidence type="ECO:0000256" key="16">
    <source>
        <dbReference type="PROSITE-ProRule" id="PRU00433"/>
    </source>
</evidence>
<dbReference type="GO" id="GO:0004129">
    <property type="term" value="F:cytochrome-c oxidase activity"/>
    <property type="evidence" value="ECO:0007669"/>
    <property type="project" value="UniProtKB-EC"/>
</dbReference>
<feature type="transmembrane region" description="Helical" evidence="17">
    <location>
        <begin position="63"/>
        <end position="88"/>
    </location>
</feature>
<dbReference type="Gene3D" id="2.60.40.420">
    <property type="entry name" value="Cupredoxins - blue copper proteins"/>
    <property type="match status" value="1"/>
</dbReference>
<gene>
    <name evidence="20" type="ORF">SAMN05877838_2041</name>
</gene>
<dbReference type="NCBIfam" id="TIGR02866">
    <property type="entry name" value="CoxB"/>
    <property type="match status" value="1"/>
</dbReference>
<dbReference type="SUPFAM" id="SSF46626">
    <property type="entry name" value="Cytochrome c"/>
    <property type="match status" value="1"/>
</dbReference>
<evidence type="ECO:0000256" key="1">
    <source>
        <dbReference type="ARBA" id="ARBA00004141"/>
    </source>
</evidence>
<keyword evidence="6 17" id="KW-0812">Transmembrane</keyword>
<dbReference type="PANTHER" id="PTHR22888:SF9">
    <property type="entry name" value="CYTOCHROME C OXIDASE SUBUNIT 2"/>
    <property type="match status" value="1"/>
</dbReference>
<dbReference type="GO" id="GO:0016020">
    <property type="term" value="C:membrane"/>
    <property type="evidence" value="ECO:0007669"/>
    <property type="project" value="UniProtKB-SubCell"/>
</dbReference>
<dbReference type="PROSITE" id="PS50857">
    <property type="entry name" value="COX2_CUA"/>
    <property type="match status" value="1"/>
</dbReference>
<comment type="function">
    <text evidence="13">Subunits I and II form the functional core of the enzyme complex. Electrons originating in cytochrome c are transferred via heme a and Cu(A) to the binuclear center formed by heme a3 and Cu(B).</text>
</comment>
<evidence type="ECO:0000256" key="17">
    <source>
        <dbReference type="SAM" id="Phobius"/>
    </source>
</evidence>
<evidence type="ECO:0000313" key="20">
    <source>
        <dbReference type="EMBL" id="SOE17150.1"/>
    </source>
</evidence>
<evidence type="ECO:0000256" key="3">
    <source>
        <dbReference type="ARBA" id="ARBA00022448"/>
    </source>
</evidence>
<comment type="subcellular location">
    <subcellularLocation>
        <location evidence="1">Membrane</location>
        <topology evidence="1">Multi-pass membrane protein</topology>
    </subcellularLocation>
</comment>
<evidence type="ECO:0000256" key="7">
    <source>
        <dbReference type="ARBA" id="ARBA00022723"/>
    </source>
</evidence>
<evidence type="ECO:0000256" key="4">
    <source>
        <dbReference type="ARBA" id="ARBA00022617"/>
    </source>
</evidence>
<sequence length="313" mass="33608">MSGTSQSALGEFGVQSALAPEGAGATAINGLTIGMTIAFGVIFVLLVLFAWAVLAGRLAPRRWWIWAGGIALPLVSVLALVVVSTGILQKITREEPDALVIEVTGKQFWWDVLYDPEGWALRDANEIVIPKGRPVTFRLKSDNVIHSFWVPKLTGKMDMIPGRVNTLPVLATETGRFRGQCAEFCGLSHPKMAFEVVVLEPAEFDAWMQRNSGEARDAARSELLRGRDVFVEAGCPACHTIRGVADGGTLGPDLTRVGGRGSLGAGMWRMNQGTLAGWIADPSAMKPGAEMPSYNHLPGPDLRALSAYLASLK</sequence>
<evidence type="ECO:0000256" key="13">
    <source>
        <dbReference type="ARBA" id="ARBA00024688"/>
    </source>
</evidence>
<feature type="transmembrane region" description="Helical" evidence="17">
    <location>
        <begin position="33"/>
        <end position="56"/>
    </location>
</feature>
<dbReference type="PANTHER" id="PTHR22888">
    <property type="entry name" value="CYTOCHROME C OXIDASE, SUBUNIT II"/>
    <property type="match status" value="1"/>
</dbReference>
<keyword evidence="5" id="KW-0679">Respiratory chain</keyword>
<accession>A0A286IAN0</accession>
<evidence type="ECO:0000256" key="14">
    <source>
        <dbReference type="ARBA" id="ARBA00031399"/>
    </source>
</evidence>
<dbReference type="GO" id="GO:0020037">
    <property type="term" value="F:heme binding"/>
    <property type="evidence" value="ECO:0007669"/>
    <property type="project" value="InterPro"/>
</dbReference>
<evidence type="ECO:0000256" key="6">
    <source>
        <dbReference type="ARBA" id="ARBA00022692"/>
    </source>
</evidence>
<dbReference type="InterPro" id="IPR002429">
    <property type="entry name" value="CcO_II-like_C"/>
</dbReference>
<dbReference type="CDD" id="cd04213">
    <property type="entry name" value="CuRO_CcO_Caa3_II"/>
    <property type="match status" value="1"/>
</dbReference>
<dbReference type="OrthoDB" id="9781261at2"/>
<dbReference type="InterPro" id="IPR001505">
    <property type="entry name" value="Copper_CuA"/>
</dbReference>
<keyword evidence="3" id="KW-0813">Transport</keyword>
<dbReference type="RefSeq" id="WP_097107432.1">
    <property type="nucleotide sequence ID" value="NZ_OCPC01000002.1"/>
</dbReference>
<evidence type="ECO:0000256" key="8">
    <source>
        <dbReference type="ARBA" id="ARBA00022982"/>
    </source>
</evidence>